<dbReference type="EMBL" id="JBDNCH010000001">
    <property type="protein sequence ID" value="MEN9059775.1"/>
    <property type="molecule type" value="Genomic_DNA"/>
</dbReference>
<dbReference type="InterPro" id="IPR012675">
    <property type="entry name" value="Beta-grasp_dom_sf"/>
</dbReference>
<dbReference type="InterPro" id="IPR036010">
    <property type="entry name" value="2Fe-2S_ferredoxin-like_sf"/>
</dbReference>
<evidence type="ECO:0000256" key="1">
    <source>
        <dbReference type="SAM" id="MobiDB-lite"/>
    </source>
</evidence>
<evidence type="ECO:0000313" key="3">
    <source>
        <dbReference type="EMBL" id="MEN9059775.1"/>
    </source>
</evidence>
<keyword evidence="4" id="KW-1185">Reference proteome</keyword>
<organism evidence="3 4">
    <name type="scientific">Ponticoccus litoralis</name>
    <dbReference type="NCBI Taxonomy" id="422297"/>
    <lineage>
        <taxon>Bacteria</taxon>
        <taxon>Pseudomonadati</taxon>
        <taxon>Pseudomonadota</taxon>
        <taxon>Alphaproteobacteria</taxon>
        <taxon>Rhodobacterales</taxon>
        <taxon>Roseobacteraceae</taxon>
        <taxon>Ponticoccus</taxon>
    </lineage>
</organism>
<dbReference type="PROSITE" id="PS00197">
    <property type="entry name" value="2FE2S_FER_1"/>
    <property type="match status" value="1"/>
</dbReference>
<dbReference type="GO" id="GO:0051537">
    <property type="term" value="F:2 iron, 2 sulfur cluster binding"/>
    <property type="evidence" value="ECO:0007669"/>
    <property type="project" value="InterPro"/>
</dbReference>
<gene>
    <name evidence="3" type="ORF">ABFB10_00690</name>
</gene>
<dbReference type="InterPro" id="IPR001041">
    <property type="entry name" value="2Fe-2S_ferredoxin-type"/>
</dbReference>
<dbReference type="RefSeq" id="WP_347164954.1">
    <property type="nucleotide sequence ID" value="NZ_JBDNCH010000001.1"/>
</dbReference>
<dbReference type="SUPFAM" id="SSF54292">
    <property type="entry name" value="2Fe-2S ferredoxin-like"/>
    <property type="match status" value="1"/>
</dbReference>
<feature type="region of interest" description="Disordered" evidence="1">
    <location>
        <begin position="19"/>
        <end position="40"/>
    </location>
</feature>
<protein>
    <submittedName>
        <fullName evidence="3">2Fe-2S iron-sulfur cluster-binding protein</fullName>
    </submittedName>
</protein>
<dbReference type="Proteomes" id="UP001428774">
    <property type="component" value="Unassembled WGS sequence"/>
</dbReference>
<dbReference type="AlphaFoldDB" id="A0AAW9SLU9"/>
<dbReference type="InterPro" id="IPR006058">
    <property type="entry name" value="2Fe2S_fd_BS"/>
</dbReference>
<evidence type="ECO:0000313" key="4">
    <source>
        <dbReference type="Proteomes" id="UP001428774"/>
    </source>
</evidence>
<proteinExistence type="predicted"/>
<dbReference type="Pfam" id="PF00111">
    <property type="entry name" value="Fer2"/>
    <property type="match status" value="1"/>
</dbReference>
<accession>A0AAW9SLU9</accession>
<feature type="domain" description="2Fe-2S ferredoxin-type" evidence="2">
    <location>
        <begin position="55"/>
        <end position="101"/>
    </location>
</feature>
<sequence>MRAVLVSLGVPDSEIQQESFGGALAEAPRQEPAGRPAVASDGAGPVVRFARSDLEFTWDGSSGTLLEFAEAQGLSPNFECRDGICGTCACRKLSGEVAYAEEPLDLA</sequence>
<evidence type="ECO:0000259" key="2">
    <source>
        <dbReference type="Pfam" id="PF00111"/>
    </source>
</evidence>
<comment type="caution">
    <text evidence="3">The sequence shown here is derived from an EMBL/GenBank/DDBJ whole genome shotgun (WGS) entry which is preliminary data.</text>
</comment>
<reference evidence="3 4" key="1">
    <citation type="submission" date="2024-05" db="EMBL/GenBank/DDBJ databases">
        <title>Genome sequence of Ponticoccus litoralis KCCM 90028.</title>
        <authorList>
            <person name="Kim J.M."/>
            <person name="Lee J.K."/>
            <person name="Choi B.J."/>
            <person name="Bayburt H."/>
            <person name="Baek J.H."/>
            <person name="Jeon C.O."/>
        </authorList>
    </citation>
    <scope>NUCLEOTIDE SEQUENCE [LARGE SCALE GENOMIC DNA]</scope>
    <source>
        <strain evidence="3 4">KCCM 90028</strain>
    </source>
</reference>
<dbReference type="Gene3D" id="3.10.20.30">
    <property type="match status" value="1"/>
</dbReference>
<dbReference type="CDD" id="cd00207">
    <property type="entry name" value="fer2"/>
    <property type="match status" value="1"/>
</dbReference>
<name>A0AAW9SLU9_9RHOB</name>